<dbReference type="Pfam" id="PF01494">
    <property type="entry name" value="FAD_binding_3"/>
    <property type="match status" value="2"/>
</dbReference>
<evidence type="ECO:0000259" key="13">
    <source>
        <dbReference type="Pfam" id="PF01494"/>
    </source>
</evidence>
<dbReference type="EMBL" id="JAZGQO010000007">
    <property type="protein sequence ID" value="KAK6183068.1"/>
    <property type="molecule type" value="Genomic_DNA"/>
</dbReference>
<keyword evidence="8 12" id="KW-0560">Oxidoreductase</keyword>
<evidence type="ECO:0000256" key="5">
    <source>
        <dbReference type="ARBA" id="ARBA00022792"/>
    </source>
</evidence>
<dbReference type="PROSITE" id="PS01304">
    <property type="entry name" value="UBIH"/>
    <property type="match status" value="1"/>
</dbReference>
<evidence type="ECO:0000256" key="7">
    <source>
        <dbReference type="ARBA" id="ARBA00022946"/>
    </source>
</evidence>
<keyword evidence="4 12" id="KW-0831">Ubiquinone biosynthesis</keyword>
<evidence type="ECO:0000256" key="9">
    <source>
        <dbReference type="ARBA" id="ARBA00023033"/>
    </source>
</evidence>
<evidence type="ECO:0000313" key="15">
    <source>
        <dbReference type="Proteomes" id="UP001347796"/>
    </source>
</evidence>
<comment type="catalytic activity">
    <reaction evidence="12">
        <text>a 2-methoxy-6-(all-trans-polyprenyl)phenol + 2 reduced [2Fe-2S]-[ferredoxin] + O2 + 2 H(+) = a 2-methoxy-6-(all-trans-polyprenyl)benzene-1,4-diol + 2 oxidized [2Fe-2S]-[ferredoxin] + H2O</text>
        <dbReference type="Rhea" id="RHEA:81183"/>
        <dbReference type="Rhea" id="RHEA-COMP:9551"/>
        <dbReference type="Rhea" id="RHEA-COMP:10000"/>
        <dbReference type="Rhea" id="RHEA-COMP:10001"/>
        <dbReference type="Rhea" id="RHEA-COMP:10858"/>
        <dbReference type="ChEBI" id="CHEBI:15377"/>
        <dbReference type="ChEBI" id="CHEBI:15378"/>
        <dbReference type="ChEBI" id="CHEBI:15379"/>
        <dbReference type="ChEBI" id="CHEBI:33737"/>
        <dbReference type="ChEBI" id="CHEBI:33738"/>
        <dbReference type="ChEBI" id="CHEBI:62731"/>
        <dbReference type="ChEBI" id="CHEBI:84166"/>
        <dbReference type="EC" id="1.14.15.46"/>
    </reaction>
</comment>
<dbReference type="GO" id="GO:0031314">
    <property type="term" value="C:extrinsic component of mitochondrial inner membrane"/>
    <property type="evidence" value="ECO:0007669"/>
    <property type="project" value="UniProtKB-UniRule"/>
</dbReference>
<dbReference type="GO" id="GO:0106364">
    <property type="term" value="F:4-hydroxy-3-all-trans-polyprenylbenzoate oxygenase activity"/>
    <property type="evidence" value="ECO:0007669"/>
    <property type="project" value="UniProtKB-EC"/>
</dbReference>
<dbReference type="PANTHER" id="PTHR43876:SF7">
    <property type="entry name" value="UBIQUINONE BIOSYNTHESIS MONOOXYGENASE COQ6, MITOCHONDRIAL"/>
    <property type="match status" value="1"/>
</dbReference>
<feature type="domain" description="FAD-binding" evidence="13">
    <location>
        <begin position="40"/>
        <end position="282"/>
    </location>
</feature>
<protein>
    <recommendedName>
        <fullName evidence="12">Ubiquinone biosynthesis monooxygenase COQ6, mitochondrial</fullName>
        <ecNumber evidence="12">1.14.15.45</ecNumber>
    </recommendedName>
    <alternativeName>
        <fullName evidence="12">2-methoxy-6-polyprenolphenol 4-hydroxylase</fullName>
        <ecNumber evidence="12">1.14.15.46</ecNumber>
    </alternativeName>
</protein>
<dbReference type="EC" id="1.14.15.45" evidence="12"/>
<dbReference type="InterPro" id="IPR018168">
    <property type="entry name" value="Ubi_Hdrlase_CS"/>
</dbReference>
<keyword evidence="15" id="KW-1185">Reference proteome</keyword>
<evidence type="ECO:0000256" key="11">
    <source>
        <dbReference type="ARBA" id="ARBA00023136"/>
    </source>
</evidence>
<gene>
    <name evidence="14" type="ORF">SNE40_010616</name>
</gene>
<keyword evidence="5 12" id="KW-0999">Mitochondrion inner membrane</keyword>
<evidence type="ECO:0000256" key="4">
    <source>
        <dbReference type="ARBA" id="ARBA00022688"/>
    </source>
</evidence>
<reference evidence="14 15" key="1">
    <citation type="submission" date="2024-01" db="EMBL/GenBank/DDBJ databases">
        <title>The genome of the rayed Mediterranean limpet Patella caerulea (Linnaeus, 1758).</title>
        <authorList>
            <person name="Anh-Thu Weber A."/>
            <person name="Halstead-Nussloch G."/>
        </authorList>
    </citation>
    <scope>NUCLEOTIDE SEQUENCE [LARGE SCALE GENOMIC DNA]</scope>
    <source>
        <strain evidence="14">AATW-2023a</strain>
        <tissue evidence="14">Whole specimen</tissue>
    </source>
</reference>
<keyword evidence="9 12" id="KW-0503">Monooxygenase</keyword>
<comment type="subunit">
    <text evidence="12">Component of a multi-subunit COQ enzyme complex.</text>
</comment>
<comment type="pathway">
    <text evidence="12">Cofactor biosynthesis; ubiquinone biosynthesis.</text>
</comment>
<keyword evidence="10 12" id="KW-0496">Mitochondrion</keyword>
<accession>A0AAN8K1E5</accession>
<evidence type="ECO:0000256" key="3">
    <source>
        <dbReference type="ARBA" id="ARBA00022630"/>
    </source>
</evidence>
<dbReference type="InterPro" id="IPR010971">
    <property type="entry name" value="UbiH/COQ6"/>
</dbReference>
<name>A0AAN8K1E5_PATCE</name>
<dbReference type="NCBIfam" id="TIGR01988">
    <property type="entry name" value="Ubi-OHases"/>
    <property type="match status" value="1"/>
</dbReference>
<evidence type="ECO:0000256" key="12">
    <source>
        <dbReference type="HAMAP-Rule" id="MF_03193"/>
    </source>
</evidence>
<evidence type="ECO:0000256" key="8">
    <source>
        <dbReference type="ARBA" id="ARBA00023002"/>
    </source>
</evidence>
<dbReference type="FunFam" id="3.50.50.60:FF:000021">
    <property type="entry name" value="Ubiquinone biosynthesis monooxygenase COQ6"/>
    <property type="match status" value="1"/>
</dbReference>
<dbReference type="GO" id="GO:0120538">
    <property type="term" value="F:2-methoxy-6-polyprenolphenol 4-hydroxylase activity"/>
    <property type="evidence" value="ECO:0007669"/>
    <property type="project" value="UniProtKB-EC"/>
</dbReference>
<organism evidence="14 15">
    <name type="scientific">Patella caerulea</name>
    <name type="common">Rayed Mediterranean limpet</name>
    <dbReference type="NCBI Taxonomy" id="87958"/>
    <lineage>
        <taxon>Eukaryota</taxon>
        <taxon>Metazoa</taxon>
        <taxon>Spiralia</taxon>
        <taxon>Lophotrochozoa</taxon>
        <taxon>Mollusca</taxon>
        <taxon>Gastropoda</taxon>
        <taxon>Patellogastropoda</taxon>
        <taxon>Patelloidea</taxon>
        <taxon>Patellidae</taxon>
        <taxon>Patella</taxon>
    </lineage>
</organism>
<keyword evidence="3 12" id="KW-0285">Flavoprotein</keyword>
<feature type="domain" description="FAD-binding" evidence="13">
    <location>
        <begin position="349"/>
        <end position="427"/>
    </location>
</feature>
<evidence type="ECO:0000256" key="6">
    <source>
        <dbReference type="ARBA" id="ARBA00022827"/>
    </source>
</evidence>
<comment type="cofactor">
    <cofactor evidence="1 12">
        <name>FAD</name>
        <dbReference type="ChEBI" id="CHEBI:57692"/>
    </cofactor>
</comment>
<sequence length="475" mass="52479">MAGVKAFFNVTNKYFHLSTHTKSSNIIYRYISSTSSVPRDVDIVISGGGMVGAAMACALAHNEIFEKKKIILLEAAPERGKYILPENYTNRTCALSPATVRLLESFGAWDEIKEMRYQPVKRMQVWDACSDALITFNNEDLNDDLAYIVENDVILAAIMNRLNAAGDNVEIHYSTSATSYKFPGEIDDEGNKESWLTVNVSNGQSLRTDLLIGADGFRSSVREKSNFHTMNFDYKQMAVVATLHLSESVENTVAWQRFLKTGPIALLPLSANLSSLVWSTTPENARNLLIIPEDSFVDAVNDAFWNDNDKDPLTGRILESFSSILQNLLPVGAVSKQLPPTVIGVEEKSRAAFPLSLTHSSNYVKPRIALIGDAAHRIHPLAGQGVNLGFGDVSCLNEILTKAVGLGSDPGSLKHLLEYETKRQRHVIPVMATIDGLQRLYTTNFSPLVLLRSLGLHTTNSLHFIKNRIIRQASV</sequence>
<keyword evidence="6 12" id="KW-0274">FAD</keyword>
<dbReference type="PANTHER" id="PTHR43876">
    <property type="entry name" value="UBIQUINONE BIOSYNTHESIS MONOOXYGENASE COQ6, MITOCHONDRIAL"/>
    <property type="match status" value="1"/>
</dbReference>
<comment type="catalytic activity">
    <reaction evidence="12">
        <text>a 4-hydroxy-3-(all-trans-polyprenyl)benzoate + 2 reduced [2Fe-2S]-[ferredoxin] + O2 + 2 H(+) = a 3,4-dihydroxy-5-(all-trans-polyprenyl)benzoate + 2 oxidized [2Fe-2S]-[ferredoxin] + H2O</text>
        <dbReference type="Rhea" id="RHEA:81195"/>
        <dbReference type="Rhea" id="RHEA-COMP:9514"/>
        <dbReference type="Rhea" id="RHEA-COMP:10000"/>
        <dbReference type="Rhea" id="RHEA-COMP:10001"/>
        <dbReference type="Rhea" id="RHEA-COMP:10930"/>
        <dbReference type="ChEBI" id="CHEBI:15377"/>
        <dbReference type="ChEBI" id="CHEBI:15378"/>
        <dbReference type="ChEBI" id="CHEBI:15379"/>
        <dbReference type="ChEBI" id="CHEBI:33737"/>
        <dbReference type="ChEBI" id="CHEBI:33738"/>
        <dbReference type="ChEBI" id="CHEBI:64694"/>
        <dbReference type="ChEBI" id="CHEBI:78396"/>
        <dbReference type="EC" id="1.14.15.45"/>
    </reaction>
</comment>
<keyword evidence="7" id="KW-0809">Transit peptide</keyword>
<dbReference type="InterPro" id="IPR002938">
    <property type="entry name" value="FAD-bd"/>
</dbReference>
<dbReference type="Gene3D" id="3.50.50.60">
    <property type="entry name" value="FAD/NAD(P)-binding domain"/>
    <property type="match status" value="2"/>
</dbReference>
<dbReference type="InterPro" id="IPR051205">
    <property type="entry name" value="UbiH/COQ6_monooxygenase"/>
</dbReference>
<dbReference type="InterPro" id="IPR000689">
    <property type="entry name" value="UbQ_mOase_COQ6"/>
</dbReference>
<evidence type="ECO:0000256" key="2">
    <source>
        <dbReference type="ARBA" id="ARBA00005349"/>
    </source>
</evidence>
<dbReference type="NCBIfam" id="TIGR01989">
    <property type="entry name" value="COQ6"/>
    <property type="match status" value="1"/>
</dbReference>
<comment type="subcellular location">
    <subcellularLocation>
        <location evidence="12">Mitochondrion inner membrane</location>
        <topology evidence="12">Peripheral membrane protein</topology>
        <orientation evidence="12">Matrix side</orientation>
    </subcellularLocation>
</comment>
<proteinExistence type="inferred from homology"/>
<comment type="caution">
    <text evidence="14">The sequence shown here is derived from an EMBL/GenBank/DDBJ whole genome shotgun (WGS) entry which is preliminary data.</text>
</comment>
<comment type="similarity">
    <text evidence="2 12">Belongs to the UbiH/COQ6 family.</text>
</comment>
<evidence type="ECO:0000256" key="10">
    <source>
        <dbReference type="ARBA" id="ARBA00023128"/>
    </source>
</evidence>
<dbReference type="FunFam" id="3.50.50.60:FF:000086">
    <property type="entry name" value="Ubiquinone biosynthesis monooxygenase COQ6, mitochondrial"/>
    <property type="match status" value="1"/>
</dbReference>
<evidence type="ECO:0000256" key="1">
    <source>
        <dbReference type="ARBA" id="ARBA00001974"/>
    </source>
</evidence>
<dbReference type="EC" id="1.14.15.46" evidence="12"/>
<dbReference type="InterPro" id="IPR036188">
    <property type="entry name" value="FAD/NAD-bd_sf"/>
</dbReference>
<keyword evidence="11 12" id="KW-0472">Membrane</keyword>
<dbReference type="PRINTS" id="PR00420">
    <property type="entry name" value="RNGMNOXGNASE"/>
</dbReference>
<dbReference type="SUPFAM" id="SSF51905">
    <property type="entry name" value="FAD/NAD(P)-binding domain"/>
    <property type="match status" value="1"/>
</dbReference>
<dbReference type="GO" id="GO:0071949">
    <property type="term" value="F:FAD binding"/>
    <property type="evidence" value="ECO:0007669"/>
    <property type="project" value="InterPro"/>
</dbReference>
<dbReference type="Proteomes" id="UP001347796">
    <property type="component" value="Unassembled WGS sequence"/>
</dbReference>
<dbReference type="AlphaFoldDB" id="A0AAN8K1E5"/>
<comment type="function">
    <text evidence="12">FAD-dependent monooxygenase required for two non-consecutive steps during ubiquinone biosynthesis. Required for the C5-ring hydroxylation during ubiquinone biosynthesis by catalyzing the hydroxylation of 4-hydroxy-3-(all-trans-polyprenyl)benzoic acid to 3,4-dihydroxy-5-(all-trans-polyprenyl)benzoic acid. Also acts downstream of coq4, for the C1-hydroxylation during ubiquinone biosynthesis by catalyzing the hydroxylation of 2-methoxy-6-(all-trans-polyprenyl)phenol to 2-methoxy-6-(all-trans-polyprenyl)benzene-1,4-diol. The electrons required for the hydroxylation reaction are funneled indirectly to coq6 from NADPH via a ferredoxin/ferredoxin reductase system.</text>
</comment>
<dbReference type="GO" id="GO:0016712">
    <property type="term" value="F:oxidoreductase activity, acting on paired donors, with incorporation or reduction of molecular oxygen, reduced flavin or flavoprotein as one donor, and incorporation of one atom of oxygen"/>
    <property type="evidence" value="ECO:0007669"/>
    <property type="project" value="UniProtKB-UniRule"/>
</dbReference>
<dbReference type="HAMAP" id="MF_03193">
    <property type="entry name" value="COQ6_monooxygenase"/>
    <property type="match status" value="1"/>
</dbReference>
<evidence type="ECO:0000313" key="14">
    <source>
        <dbReference type="EMBL" id="KAK6183068.1"/>
    </source>
</evidence>